<keyword evidence="3 7" id="KW-0808">Transferase</keyword>
<dbReference type="PROSITE" id="PS00444">
    <property type="entry name" value="POLYPRENYL_SYNTHASE_2"/>
    <property type="match status" value="1"/>
</dbReference>
<sequence length="298" mass="33529">MNGGLPSKLQENSKRIDTILDDLLLQTASHMQTQHNDRLLSAIRYALLGGKKIRSFLVTECASLFNVNHLTALRVGAAIECIHCYSLIHDDLPSMDNGYIRRGKPTVHIQYDEVTAIIAGNGLLTYAFEIISSPKTQLKDNIRSQLMLSLTHNIGLQGMLGGQMLDIQDEFIDETQVFMIQKMKTGALMCFACESGAIMAHASQNEKERLRCFGENLGIIFQLADDLLDCEEDLQKIEKKSIQSAVTKKNSFVKIKGKKWIKKEIDRRKQQVIEIISPYGEKAQSLIELAHYISCNNK</sequence>
<dbReference type="SFLD" id="SFLDS00005">
    <property type="entry name" value="Isoprenoid_Synthase_Type_I"/>
    <property type="match status" value="1"/>
</dbReference>
<evidence type="ECO:0000256" key="1">
    <source>
        <dbReference type="ARBA" id="ARBA00001946"/>
    </source>
</evidence>
<gene>
    <name evidence="8" type="ORF">WSI_04895</name>
</gene>
<evidence type="ECO:0000313" key="9">
    <source>
        <dbReference type="Proteomes" id="UP000011820"/>
    </source>
</evidence>
<dbReference type="Pfam" id="PF00348">
    <property type="entry name" value="polyprenyl_synt"/>
    <property type="match status" value="1"/>
</dbReference>
<dbReference type="EMBL" id="CP004005">
    <property type="protein sequence ID" value="AGH17347.1"/>
    <property type="molecule type" value="Genomic_DNA"/>
</dbReference>
<dbReference type="PANTHER" id="PTHR43281">
    <property type="entry name" value="FARNESYL DIPHOSPHATE SYNTHASE"/>
    <property type="match status" value="1"/>
</dbReference>
<evidence type="ECO:0000256" key="7">
    <source>
        <dbReference type="RuleBase" id="RU004466"/>
    </source>
</evidence>
<dbReference type="CDD" id="cd00685">
    <property type="entry name" value="Trans_IPPS_HT"/>
    <property type="match status" value="1"/>
</dbReference>
<organism evidence="8 9">
    <name type="scientific">Candidatus Liberibacter asiaticus str. gxpsy</name>
    <dbReference type="NCBI Taxonomy" id="1174529"/>
    <lineage>
        <taxon>Bacteria</taxon>
        <taxon>Pseudomonadati</taxon>
        <taxon>Pseudomonadota</taxon>
        <taxon>Alphaproteobacteria</taxon>
        <taxon>Hyphomicrobiales</taxon>
        <taxon>Rhizobiaceae</taxon>
        <taxon>Liberibacter</taxon>
    </lineage>
</organism>
<comment type="cofactor">
    <cofactor evidence="1">
        <name>Mg(2+)</name>
        <dbReference type="ChEBI" id="CHEBI:18420"/>
    </cofactor>
</comment>
<evidence type="ECO:0000256" key="6">
    <source>
        <dbReference type="ARBA" id="ARBA00023229"/>
    </source>
</evidence>
<dbReference type="Gene3D" id="1.10.600.10">
    <property type="entry name" value="Farnesyl Diphosphate Synthase"/>
    <property type="match status" value="1"/>
</dbReference>
<keyword evidence="9" id="KW-1185">Reference proteome</keyword>
<keyword evidence="5" id="KW-0460">Magnesium</keyword>
<dbReference type="InterPro" id="IPR000092">
    <property type="entry name" value="Polyprenyl_synt"/>
</dbReference>
<dbReference type="InterPro" id="IPR033749">
    <property type="entry name" value="Polyprenyl_synt_CS"/>
</dbReference>
<evidence type="ECO:0000256" key="3">
    <source>
        <dbReference type="ARBA" id="ARBA00022679"/>
    </source>
</evidence>
<evidence type="ECO:0000313" key="8">
    <source>
        <dbReference type="EMBL" id="AGH17347.1"/>
    </source>
</evidence>
<dbReference type="RefSeq" id="WP_015452942.1">
    <property type="nucleotide sequence ID" value="NC_020549.1"/>
</dbReference>
<keyword evidence="6" id="KW-0414">Isoprene biosynthesis</keyword>
<dbReference type="SFLD" id="SFLDG01017">
    <property type="entry name" value="Polyprenyl_Transferase_Like"/>
    <property type="match status" value="1"/>
</dbReference>
<protein>
    <submittedName>
        <fullName evidence="8">Geranyltranstransferase protein</fullName>
    </submittedName>
</protein>
<dbReference type="InterPro" id="IPR008949">
    <property type="entry name" value="Isoprenoid_synthase_dom_sf"/>
</dbReference>
<dbReference type="PROSITE" id="PS00723">
    <property type="entry name" value="POLYPRENYL_SYNTHASE_1"/>
    <property type="match status" value="1"/>
</dbReference>
<reference evidence="8 9" key="1">
    <citation type="journal article" date="2013" name="Genome Announc.">
        <title>Complete Genome Sequence of a Chinese Strain of 'Candidatus Liberibacter asiaticus'.</title>
        <authorList>
            <person name="Lin H."/>
            <person name="Han C.S."/>
            <person name="Liu B."/>
            <person name="Lou B."/>
            <person name="Bai X."/>
            <person name="Deng C."/>
            <person name="Civerolo E.L."/>
            <person name="Gupta G."/>
        </authorList>
    </citation>
    <scope>NUCLEOTIDE SEQUENCE [LARGE SCALE GENOMIC DNA]</scope>
    <source>
        <strain evidence="9">gxpsy</strain>
    </source>
</reference>
<dbReference type="SUPFAM" id="SSF48576">
    <property type="entry name" value="Terpenoid synthases"/>
    <property type="match status" value="1"/>
</dbReference>
<keyword evidence="4" id="KW-0479">Metal-binding</keyword>
<accession>A0ABM5NGZ7</accession>
<name>A0ABM5NGZ7_LIBAS</name>
<dbReference type="PANTHER" id="PTHR43281:SF1">
    <property type="entry name" value="FARNESYL DIPHOSPHATE SYNTHASE"/>
    <property type="match status" value="1"/>
</dbReference>
<dbReference type="Proteomes" id="UP000011820">
    <property type="component" value="Chromosome"/>
</dbReference>
<dbReference type="GeneID" id="93077337"/>
<evidence type="ECO:0000256" key="2">
    <source>
        <dbReference type="ARBA" id="ARBA00006706"/>
    </source>
</evidence>
<evidence type="ECO:0000256" key="5">
    <source>
        <dbReference type="ARBA" id="ARBA00022842"/>
    </source>
</evidence>
<evidence type="ECO:0000256" key="4">
    <source>
        <dbReference type="ARBA" id="ARBA00022723"/>
    </source>
</evidence>
<comment type="similarity">
    <text evidence="2 7">Belongs to the FPP/GGPP synthase family.</text>
</comment>
<proteinExistence type="inferred from homology"/>